<dbReference type="GO" id="GO:0035694">
    <property type="term" value="P:mitochondrial protein catabolic process"/>
    <property type="evidence" value="ECO:0007669"/>
    <property type="project" value="InterPro"/>
</dbReference>
<sequence>MGPSRRESRSESLSSDKTETESSSSGSGRMERIRPERTPRQKVQSVWRNVRWAESFPDEALTMESGELTPNFALRKIVLLFETKKFDECATLIRRLNCVTFGNILQEVPMEVLLDSMPFSLSILEALYVKLSETTLETFPKEQLHMDLMVKRMVACFARMSQSGNRSEKNCNSYYPSCRNILRVVTFVEPNIKQQLKQKKKALDRCLKHMGQHGLVESSCGSLMNLHDALKQEFDKIVLQYRNALQKLDEMSLSAKHPTSSSVTSGKAPTEVSHQRLMQLTRSDVQVRIIKNRTVFNIVEPAVTNQCLKKLFHILEKRIEYDKVALFHDTELRKHCDNISDEAYMSVVMKQFSQGYSIVLQLLKEVSEFDEMTSEDDVGMVSSDEDIMTPITRMDRSRTFNGFTHVIPHKSNGGSMGHKRMRARLRPSIISGPFPCKPEAAPPNGLANGHATVVPSSLSSLTSVFLTNGSRHSNGHTETVEKLEHEIQNLKAELLKSQEAVRKLKEREKQLQERLSTEGHSNLNGGLNGHFDELTLSSRTSELVRRYGELYSGIRVDALDALDRIGQLSDLSVLKEKILFSVVVLSFRGAQQAVHELRGKVRHLLNLPHPDAHRNQFDPLANQMEAQVAQYLCKTAGNFDVLPTVEEVCSQIYATLYDYPILKDCQGLRAYVAACVQVAWGLSVQNPPFLIMYDARQFIPDMHVRFQTSDPESAAIQNFLWPALTEGYGGPCVFKGVVIT</sequence>
<accession>A0A8B8EVD0</accession>
<keyword evidence="16" id="KW-1185">Reference proteome</keyword>
<dbReference type="PANTHER" id="PTHR21771">
    <property type="entry name" value="MITOCHONDRIA-EATING PROTEIN-RELATED"/>
    <property type="match status" value="1"/>
</dbReference>
<evidence type="ECO:0000256" key="4">
    <source>
        <dbReference type="ARBA" id="ARBA00008233"/>
    </source>
</evidence>
<dbReference type="KEGG" id="cvn:111136800"/>
<dbReference type="RefSeq" id="XP_022343618.1">
    <property type="nucleotide sequence ID" value="XM_022487910.1"/>
</dbReference>
<dbReference type="PANTHER" id="PTHR21771:SF1">
    <property type="entry name" value="MITOCHONDRIA-EATING PROTEIN"/>
    <property type="match status" value="1"/>
</dbReference>
<reference evidence="17" key="1">
    <citation type="submission" date="2025-08" db="UniProtKB">
        <authorList>
            <consortium name="RefSeq"/>
        </authorList>
    </citation>
    <scope>IDENTIFICATION</scope>
    <source>
        <tissue evidence="17">Whole sample</tissue>
    </source>
</reference>
<dbReference type="InterPro" id="IPR026169">
    <property type="entry name" value="MIEAP"/>
</dbReference>
<dbReference type="GO" id="GO:0005741">
    <property type="term" value="C:mitochondrial outer membrane"/>
    <property type="evidence" value="ECO:0007669"/>
    <property type="project" value="UniProtKB-SubCell"/>
</dbReference>
<evidence type="ECO:0000256" key="7">
    <source>
        <dbReference type="ARBA" id="ARBA00022787"/>
    </source>
</evidence>
<evidence type="ECO:0000256" key="6">
    <source>
        <dbReference type="ARBA" id="ARBA00022490"/>
    </source>
</evidence>
<evidence type="ECO:0000256" key="13">
    <source>
        <dbReference type="SAM" id="Coils"/>
    </source>
</evidence>
<dbReference type="InterPro" id="IPR031981">
    <property type="entry name" value="MIEAP_C"/>
</dbReference>
<evidence type="ECO:0000256" key="5">
    <source>
        <dbReference type="ARBA" id="ARBA00019863"/>
    </source>
</evidence>
<evidence type="ECO:0000256" key="8">
    <source>
        <dbReference type="ARBA" id="ARBA00023054"/>
    </source>
</evidence>
<dbReference type="Proteomes" id="UP000694844">
    <property type="component" value="Chromosome 5"/>
</dbReference>
<dbReference type="Pfam" id="PF16026">
    <property type="entry name" value="MIEAP"/>
    <property type="match status" value="1"/>
</dbReference>
<feature type="region of interest" description="Disordered" evidence="14">
    <location>
        <begin position="1"/>
        <end position="40"/>
    </location>
</feature>
<comment type="subcellular location">
    <subcellularLocation>
        <location evidence="3">Cytoplasm</location>
    </subcellularLocation>
    <subcellularLocation>
        <location evidence="2">Mitochondrion matrix</location>
    </subcellularLocation>
    <subcellularLocation>
        <location evidence="1">Mitochondrion outer membrane</location>
    </subcellularLocation>
</comment>
<evidence type="ECO:0000256" key="12">
    <source>
        <dbReference type="ARBA" id="ARBA00032687"/>
    </source>
</evidence>
<evidence type="ECO:0000313" key="16">
    <source>
        <dbReference type="Proteomes" id="UP000694844"/>
    </source>
</evidence>
<gene>
    <name evidence="17" type="primary">LOC111136800</name>
</gene>
<evidence type="ECO:0000256" key="11">
    <source>
        <dbReference type="ARBA" id="ARBA00023136"/>
    </source>
</evidence>
<dbReference type="AlphaFoldDB" id="A0A8B8EVD0"/>
<name>A0A8B8EVD0_CRAVI</name>
<keyword evidence="9" id="KW-0446">Lipid-binding</keyword>
<evidence type="ECO:0000256" key="10">
    <source>
        <dbReference type="ARBA" id="ARBA00023128"/>
    </source>
</evidence>
<feature type="domain" description="Mitochondria-eating protein C-terminal" evidence="15">
    <location>
        <begin position="539"/>
        <end position="740"/>
    </location>
</feature>
<evidence type="ECO:0000256" key="9">
    <source>
        <dbReference type="ARBA" id="ARBA00023121"/>
    </source>
</evidence>
<organism evidence="16 17">
    <name type="scientific">Crassostrea virginica</name>
    <name type="common">Eastern oyster</name>
    <dbReference type="NCBI Taxonomy" id="6565"/>
    <lineage>
        <taxon>Eukaryota</taxon>
        <taxon>Metazoa</taxon>
        <taxon>Spiralia</taxon>
        <taxon>Lophotrochozoa</taxon>
        <taxon>Mollusca</taxon>
        <taxon>Bivalvia</taxon>
        <taxon>Autobranchia</taxon>
        <taxon>Pteriomorphia</taxon>
        <taxon>Ostreida</taxon>
        <taxon>Ostreoidea</taxon>
        <taxon>Ostreidae</taxon>
        <taxon>Crassostrea</taxon>
    </lineage>
</organism>
<feature type="compositionally biased region" description="Basic and acidic residues" evidence="14">
    <location>
        <begin position="29"/>
        <end position="39"/>
    </location>
</feature>
<evidence type="ECO:0000256" key="14">
    <source>
        <dbReference type="SAM" id="MobiDB-lite"/>
    </source>
</evidence>
<comment type="similarity">
    <text evidence="4">Belongs to the MIEAP family.</text>
</comment>
<keyword evidence="6" id="KW-0963">Cytoplasm</keyword>
<dbReference type="GO" id="GO:0005759">
    <property type="term" value="C:mitochondrial matrix"/>
    <property type="evidence" value="ECO:0007669"/>
    <property type="project" value="UniProtKB-SubCell"/>
</dbReference>
<protein>
    <recommendedName>
        <fullName evidence="5">Mitochondria-eating protein</fullName>
    </recommendedName>
    <alternativeName>
        <fullName evidence="12">Spermatogenesis-associated protein 18</fullName>
    </alternativeName>
</protein>
<dbReference type="GO" id="GO:0035695">
    <property type="term" value="P:mitophagy by internal vacuole formation"/>
    <property type="evidence" value="ECO:0007669"/>
    <property type="project" value="TreeGrafter"/>
</dbReference>
<proteinExistence type="inferred from homology"/>
<evidence type="ECO:0000313" key="17">
    <source>
        <dbReference type="RefSeq" id="XP_022343618.1"/>
    </source>
</evidence>
<keyword evidence="8 13" id="KW-0175">Coiled coil</keyword>
<dbReference type="GeneID" id="111136800"/>
<evidence type="ECO:0000256" key="1">
    <source>
        <dbReference type="ARBA" id="ARBA00004294"/>
    </source>
</evidence>
<feature type="compositionally biased region" description="Basic and acidic residues" evidence="14">
    <location>
        <begin position="1"/>
        <end position="20"/>
    </location>
</feature>
<evidence type="ECO:0000256" key="3">
    <source>
        <dbReference type="ARBA" id="ARBA00004496"/>
    </source>
</evidence>
<keyword evidence="10" id="KW-0496">Mitochondrion</keyword>
<dbReference type="OrthoDB" id="6047381at2759"/>
<dbReference type="GO" id="GO:0008289">
    <property type="term" value="F:lipid binding"/>
    <property type="evidence" value="ECO:0007669"/>
    <property type="project" value="UniProtKB-KW"/>
</dbReference>
<keyword evidence="7" id="KW-1000">Mitochondrion outer membrane</keyword>
<keyword evidence="11" id="KW-0472">Membrane</keyword>
<feature type="coiled-coil region" evidence="13">
    <location>
        <begin position="473"/>
        <end position="514"/>
    </location>
</feature>
<evidence type="ECO:0000256" key="2">
    <source>
        <dbReference type="ARBA" id="ARBA00004305"/>
    </source>
</evidence>
<evidence type="ECO:0000259" key="15">
    <source>
        <dbReference type="Pfam" id="PF16026"/>
    </source>
</evidence>